<evidence type="ECO:0000256" key="1">
    <source>
        <dbReference type="SAM" id="MobiDB-lite"/>
    </source>
</evidence>
<evidence type="ECO:0000313" key="2">
    <source>
        <dbReference type="EMBL" id="TPX44091.1"/>
    </source>
</evidence>
<gene>
    <name evidence="2" type="ORF">SeLEV6574_g04712</name>
</gene>
<accession>A0A507CYF6</accession>
<evidence type="ECO:0000313" key="3">
    <source>
        <dbReference type="Proteomes" id="UP000320475"/>
    </source>
</evidence>
<reference evidence="2 3" key="1">
    <citation type="journal article" date="2019" name="Sci. Rep.">
        <title>Comparative genomics of chytrid fungi reveal insights into the obligate biotrophic and pathogenic lifestyle of Synchytrium endobioticum.</title>
        <authorList>
            <person name="van de Vossenberg B.T.L.H."/>
            <person name="Warris S."/>
            <person name="Nguyen H.D.T."/>
            <person name="van Gent-Pelzer M.P.E."/>
            <person name="Joly D.L."/>
            <person name="van de Geest H.C."/>
            <person name="Bonants P.J.M."/>
            <person name="Smith D.S."/>
            <person name="Levesque C.A."/>
            <person name="van der Lee T.A.J."/>
        </authorList>
    </citation>
    <scope>NUCLEOTIDE SEQUENCE [LARGE SCALE GENOMIC DNA]</scope>
    <source>
        <strain evidence="2 3">LEV6574</strain>
    </source>
</reference>
<feature type="region of interest" description="Disordered" evidence="1">
    <location>
        <begin position="30"/>
        <end position="104"/>
    </location>
</feature>
<dbReference type="EMBL" id="QEAM01000198">
    <property type="protein sequence ID" value="TPX44091.1"/>
    <property type="molecule type" value="Genomic_DNA"/>
</dbReference>
<organism evidence="2 3">
    <name type="scientific">Synchytrium endobioticum</name>
    <dbReference type="NCBI Taxonomy" id="286115"/>
    <lineage>
        <taxon>Eukaryota</taxon>
        <taxon>Fungi</taxon>
        <taxon>Fungi incertae sedis</taxon>
        <taxon>Chytridiomycota</taxon>
        <taxon>Chytridiomycota incertae sedis</taxon>
        <taxon>Chytridiomycetes</taxon>
        <taxon>Synchytriales</taxon>
        <taxon>Synchytriaceae</taxon>
        <taxon>Synchytrium</taxon>
    </lineage>
</organism>
<name>A0A507CYF6_9FUNG</name>
<sequence length="104" mass="10755">MQAPIRSITKIMDLNEYVVKLPHHMGPIANDEAHSQYLDGKSSTSPIGHDAMPTSGGTSTMIGLANSGIKQIHPDSMSISARRTPSTGTGGTSNGPSAISGRPA</sequence>
<comment type="caution">
    <text evidence="2">The sequence shown here is derived from an EMBL/GenBank/DDBJ whole genome shotgun (WGS) entry which is preliminary data.</text>
</comment>
<protein>
    <submittedName>
        <fullName evidence="2">Uncharacterized protein</fullName>
    </submittedName>
</protein>
<proteinExistence type="predicted"/>
<dbReference type="AlphaFoldDB" id="A0A507CYF6"/>
<dbReference type="Proteomes" id="UP000320475">
    <property type="component" value="Unassembled WGS sequence"/>
</dbReference>